<dbReference type="EMBL" id="SDMP01000011">
    <property type="protein sequence ID" value="RYR30008.1"/>
    <property type="molecule type" value="Genomic_DNA"/>
</dbReference>
<evidence type="ECO:0000313" key="2">
    <source>
        <dbReference type="EMBL" id="RYR30008.1"/>
    </source>
</evidence>
<evidence type="ECO:0000313" key="3">
    <source>
        <dbReference type="Proteomes" id="UP000289738"/>
    </source>
</evidence>
<feature type="transmembrane region" description="Helical" evidence="1">
    <location>
        <begin position="226"/>
        <end position="247"/>
    </location>
</feature>
<dbReference type="PANTHER" id="PTHR48223">
    <property type="entry name" value="DEFECTIVE 2759, PUTATIVE ISOFORM 1-RELATED"/>
    <property type="match status" value="1"/>
</dbReference>
<gene>
    <name evidence="2" type="ORF">Ahy_B01g054773</name>
</gene>
<reference evidence="2 3" key="1">
    <citation type="submission" date="2019-01" db="EMBL/GenBank/DDBJ databases">
        <title>Sequencing of cultivated peanut Arachis hypogaea provides insights into genome evolution and oil improvement.</title>
        <authorList>
            <person name="Chen X."/>
        </authorList>
    </citation>
    <scope>NUCLEOTIDE SEQUENCE [LARGE SCALE GENOMIC DNA]</scope>
    <source>
        <strain evidence="3">cv. Fuhuasheng</strain>
        <tissue evidence="2">Leaves</tissue>
    </source>
</reference>
<dbReference type="PANTHER" id="PTHR48223:SF1">
    <property type="entry name" value="ABC TRANSMEMBRANE TYPE-1 DOMAIN-CONTAINING PROTEIN"/>
    <property type="match status" value="1"/>
</dbReference>
<organism evidence="2 3">
    <name type="scientific">Arachis hypogaea</name>
    <name type="common">Peanut</name>
    <dbReference type="NCBI Taxonomy" id="3818"/>
    <lineage>
        <taxon>Eukaryota</taxon>
        <taxon>Viridiplantae</taxon>
        <taxon>Streptophyta</taxon>
        <taxon>Embryophyta</taxon>
        <taxon>Tracheophyta</taxon>
        <taxon>Spermatophyta</taxon>
        <taxon>Magnoliopsida</taxon>
        <taxon>eudicotyledons</taxon>
        <taxon>Gunneridae</taxon>
        <taxon>Pentapetalae</taxon>
        <taxon>rosids</taxon>
        <taxon>fabids</taxon>
        <taxon>Fabales</taxon>
        <taxon>Fabaceae</taxon>
        <taxon>Papilionoideae</taxon>
        <taxon>50 kb inversion clade</taxon>
        <taxon>dalbergioids sensu lato</taxon>
        <taxon>Dalbergieae</taxon>
        <taxon>Pterocarpus clade</taxon>
        <taxon>Arachis</taxon>
    </lineage>
</organism>
<dbReference type="Gramene" id="arahy.Tifrunner.gnm2.ann2.Ah11g283200.1">
    <property type="protein sequence ID" value="arahy.Tifrunner.gnm2.ann2.Ah11g283200.1-CDS"/>
    <property type="gene ID" value="arahy.Tifrunner.gnm2.ann2.Ah11g283200"/>
</dbReference>
<dbReference type="Proteomes" id="UP000289738">
    <property type="component" value="Chromosome B01"/>
</dbReference>
<accession>A0A445AU96</accession>
<sequence>MALVAHQPQGLYMTFSSRRSLCSKRMKLKQCLTKSHLIGRADWHCISKQNICLSVGPPCISGFKVKPLRIAGFKGTAQNDDSVTKANGLKVPKTSVRLEESGEFKSESPNGRSVPVSFAAEADESLAPSPVIHKLFKKWLTMLRTQPSNQEGEKILGESPPEVLPKTLEGAERNEKVEILKVAWSHFVSLDATIKIPLIIFAPFFLFVNVKYGAEVSKELTPLWVMGPLIVALYIMIVRWVAALYVFTFKQTIKIIKNLPSYCILAFTYAFRGKLKEDINAYIFQPMLRIKNANYKQMIRRKFEAFAEWIMEKYLDFVESIWPYYCRTIRFLKRANLI</sequence>
<keyword evidence="3" id="KW-1185">Reference proteome</keyword>
<dbReference type="STRING" id="3818.A0A445AU96"/>
<comment type="caution">
    <text evidence="2">The sequence shown here is derived from an EMBL/GenBank/DDBJ whole genome shotgun (WGS) entry which is preliminary data.</text>
</comment>
<proteinExistence type="predicted"/>
<keyword evidence="1" id="KW-1133">Transmembrane helix</keyword>
<dbReference type="AlphaFoldDB" id="A0A445AU96"/>
<name>A0A445AU96_ARAHY</name>
<keyword evidence="1" id="KW-0472">Membrane</keyword>
<evidence type="ECO:0000256" key="1">
    <source>
        <dbReference type="SAM" id="Phobius"/>
    </source>
</evidence>
<protein>
    <submittedName>
        <fullName evidence="2">Uncharacterized protein</fullName>
    </submittedName>
</protein>
<keyword evidence="1" id="KW-0812">Transmembrane</keyword>